<dbReference type="PANTHER" id="PTHR11435:SF1">
    <property type="entry name" value="NADH-UBIQUINONE OXIDOREDUCTASE CHAIN 6"/>
    <property type="match status" value="1"/>
</dbReference>
<comment type="catalytic activity">
    <reaction evidence="15">
        <text>a ubiquinone + NADH + 5 H(+)(in) = a ubiquinol + NAD(+) + 4 H(+)(out)</text>
        <dbReference type="Rhea" id="RHEA:29091"/>
        <dbReference type="Rhea" id="RHEA-COMP:9565"/>
        <dbReference type="Rhea" id="RHEA-COMP:9566"/>
        <dbReference type="ChEBI" id="CHEBI:15378"/>
        <dbReference type="ChEBI" id="CHEBI:16389"/>
        <dbReference type="ChEBI" id="CHEBI:17976"/>
        <dbReference type="ChEBI" id="CHEBI:57540"/>
        <dbReference type="ChEBI" id="CHEBI:57945"/>
        <dbReference type="EC" id="7.1.1.2"/>
    </reaction>
</comment>
<evidence type="ECO:0000256" key="6">
    <source>
        <dbReference type="ARBA" id="ARBA00022660"/>
    </source>
</evidence>
<dbReference type="GeneID" id="77425339"/>
<dbReference type="EMBL" id="OL678009">
    <property type="protein sequence ID" value="UZZ43867.1"/>
    <property type="molecule type" value="Genomic_DNA"/>
</dbReference>
<keyword evidence="8" id="KW-1278">Translocase</keyword>
<evidence type="ECO:0000256" key="13">
    <source>
        <dbReference type="ARBA" id="ARBA00023136"/>
    </source>
</evidence>
<evidence type="ECO:0000313" key="18">
    <source>
        <dbReference type="EMBL" id="UZZ43867.1"/>
    </source>
</evidence>
<dbReference type="PANTHER" id="PTHR11435">
    <property type="entry name" value="NADH UBIQUINONE OXIDOREDUCTASE SUBUNIT ND6"/>
    <property type="match status" value="1"/>
</dbReference>
<accession>A0A9E8LNS5</accession>
<dbReference type="EC" id="7.1.1.2" evidence="3"/>
<feature type="transmembrane region" description="Helical" evidence="16">
    <location>
        <begin position="49"/>
        <end position="70"/>
    </location>
</feature>
<evidence type="ECO:0000256" key="3">
    <source>
        <dbReference type="ARBA" id="ARBA00012944"/>
    </source>
</evidence>
<feature type="signal peptide" evidence="17">
    <location>
        <begin position="1"/>
        <end position="20"/>
    </location>
</feature>
<evidence type="ECO:0000256" key="4">
    <source>
        <dbReference type="ARBA" id="ARBA00021095"/>
    </source>
</evidence>
<comment type="subcellular location">
    <subcellularLocation>
        <location evidence="1">Mitochondrion membrane</location>
        <topology evidence="1">Multi-pass membrane protein</topology>
    </subcellularLocation>
</comment>
<name>A0A9E8LNS5_9NEOP</name>
<keyword evidence="17" id="KW-0732">Signal</keyword>
<evidence type="ECO:0000256" key="1">
    <source>
        <dbReference type="ARBA" id="ARBA00004225"/>
    </source>
</evidence>
<evidence type="ECO:0000256" key="17">
    <source>
        <dbReference type="SAM" id="SignalP"/>
    </source>
</evidence>
<keyword evidence="10 16" id="KW-1133">Transmembrane helix</keyword>
<evidence type="ECO:0000256" key="15">
    <source>
        <dbReference type="ARBA" id="ARBA00049551"/>
    </source>
</evidence>
<keyword evidence="9" id="KW-0249">Electron transport</keyword>
<evidence type="ECO:0000256" key="2">
    <source>
        <dbReference type="ARBA" id="ARBA00005698"/>
    </source>
</evidence>
<keyword evidence="11" id="KW-0520">NAD</keyword>
<sequence length="171" mass="19368">MMKSLMLIIILTLSTSMISAYNPLSMGFMVILQCLLTCLVLNSTVKVYWISYIFYLIMLGGLLILFMYMCSASSNEVIKPNLTSLLSTLMFVLLTLLMAKMIFSNWSIMKETLQFKSLVENLNTDNSTIISKIYNNSSMMVSWMLISYLLISLIVVATLTNFNKSPLRSSN</sequence>
<dbReference type="GO" id="GO:0031966">
    <property type="term" value="C:mitochondrial membrane"/>
    <property type="evidence" value="ECO:0007669"/>
    <property type="project" value="UniProtKB-SubCell"/>
</dbReference>
<comment type="similarity">
    <text evidence="2">Belongs to the complex I subunit 6 family.</text>
</comment>
<evidence type="ECO:0000256" key="14">
    <source>
        <dbReference type="ARBA" id="ARBA00031019"/>
    </source>
</evidence>
<dbReference type="AlphaFoldDB" id="A0A9E8LNS5"/>
<dbReference type="GO" id="GO:0008137">
    <property type="term" value="F:NADH dehydrogenase (ubiquinone) activity"/>
    <property type="evidence" value="ECO:0007669"/>
    <property type="project" value="UniProtKB-EC"/>
</dbReference>
<keyword evidence="6" id="KW-0679">Respiratory chain</keyword>
<evidence type="ECO:0000256" key="10">
    <source>
        <dbReference type="ARBA" id="ARBA00022989"/>
    </source>
</evidence>
<keyword evidence="5" id="KW-0813">Transport</keyword>
<feature type="transmembrane region" description="Helical" evidence="16">
    <location>
        <begin position="141"/>
        <end position="162"/>
    </location>
</feature>
<protein>
    <recommendedName>
        <fullName evidence="4">NADH-ubiquinone oxidoreductase chain 6</fullName>
        <ecNumber evidence="3">7.1.1.2</ecNumber>
    </recommendedName>
    <alternativeName>
        <fullName evidence="14">NADH dehydrogenase subunit 6</fullName>
    </alternativeName>
</protein>
<dbReference type="InterPro" id="IPR050269">
    <property type="entry name" value="ComplexI_Subunit6"/>
</dbReference>
<dbReference type="CTD" id="4541"/>
<reference evidence="18" key="1">
    <citation type="submission" date="2021-11" db="EMBL/GenBank/DDBJ databases">
        <authorList>
            <person name="Ge X.-Y."/>
            <person name="Peng L."/>
            <person name="Sun C.-H."/>
            <person name="Wang B.-X."/>
        </authorList>
    </citation>
    <scope>NUCLEOTIDE SEQUENCE</scope>
</reference>
<evidence type="ECO:0000256" key="8">
    <source>
        <dbReference type="ARBA" id="ARBA00022967"/>
    </source>
</evidence>
<keyword evidence="12 18" id="KW-0496">Mitochondrion</keyword>
<gene>
    <name evidence="18" type="primary">ND6</name>
</gene>
<organism evidence="18">
    <name type="scientific">Diplectrona hexapetala</name>
    <name type="common">nom. nud.</name>
    <dbReference type="NCBI Taxonomy" id="2904920"/>
    <lineage>
        <taxon>Eukaryota</taxon>
        <taxon>Metazoa</taxon>
        <taxon>Ecdysozoa</taxon>
        <taxon>Arthropoda</taxon>
        <taxon>Hexapoda</taxon>
        <taxon>Insecta</taxon>
        <taxon>Pterygota</taxon>
        <taxon>Neoptera</taxon>
        <taxon>Endopterygota</taxon>
        <taxon>Trichoptera</taxon>
        <taxon>Annulipalpia</taxon>
        <taxon>Hydropsychoidea</taxon>
        <taxon>Hydropsychidae</taxon>
        <taxon>Diplectroninae</taxon>
        <taxon>Diplectrona</taxon>
    </lineage>
</organism>
<feature type="chain" id="PRO_5038848911" description="NADH-ubiquinone oxidoreductase chain 6" evidence="17">
    <location>
        <begin position="21"/>
        <end position="171"/>
    </location>
</feature>
<proteinExistence type="inferred from homology"/>
<geneLocation type="mitochondrion" evidence="18"/>
<evidence type="ECO:0000256" key="11">
    <source>
        <dbReference type="ARBA" id="ARBA00023027"/>
    </source>
</evidence>
<reference evidence="18" key="2">
    <citation type="journal article" date="2022" name="Syst. Entomol.">
        <title>Massive gene rearrangements of mitochondrial genomes and implications for the phylogeny of Trichoptera (Insecta).</title>
        <authorList>
            <person name="Ge X."/>
            <person name="Peng L."/>
            <person name="Vogler A.P."/>
            <person name="Morse J.C."/>
            <person name="Yang L."/>
            <person name="Sun C."/>
            <person name="Wang B."/>
        </authorList>
    </citation>
    <scope>NUCLEOTIDE SEQUENCE</scope>
</reference>
<evidence type="ECO:0000256" key="12">
    <source>
        <dbReference type="ARBA" id="ARBA00023128"/>
    </source>
</evidence>
<feature type="transmembrane region" description="Helical" evidence="16">
    <location>
        <begin position="82"/>
        <end position="103"/>
    </location>
</feature>
<dbReference type="RefSeq" id="YP_010586131.1">
    <property type="nucleotide sequence ID" value="NC_069251.1"/>
</dbReference>
<keyword evidence="7 16" id="KW-0812">Transmembrane</keyword>
<evidence type="ECO:0000256" key="16">
    <source>
        <dbReference type="SAM" id="Phobius"/>
    </source>
</evidence>
<keyword evidence="13 16" id="KW-0472">Membrane</keyword>
<evidence type="ECO:0000256" key="7">
    <source>
        <dbReference type="ARBA" id="ARBA00022692"/>
    </source>
</evidence>
<evidence type="ECO:0000256" key="5">
    <source>
        <dbReference type="ARBA" id="ARBA00022448"/>
    </source>
</evidence>
<evidence type="ECO:0000256" key="9">
    <source>
        <dbReference type="ARBA" id="ARBA00022982"/>
    </source>
</evidence>